<evidence type="ECO:0000256" key="11">
    <source>
        <dbReference type="ARBA" id="ARBA00023004"/>
    </source>
</evidence>
<proteinExistence type="inferred from homology"/>
<dbReference type="SMART" id="SM00729">
    <property type="entry name" value="Elp3"/>
    <property type="match status" value="1"/>
</dbReference>
<organism evidence="18 19">
    <name type="scientific">Astrephomene gubernaculifera</name>
    <dbReference type="NCBI Taxonomy" id="47775"/>
    <lineage>
        <taxon>Eukaryota</taxon>
        <taxon>Viridiplantae</taxon>
        <taxon>Chlorophyta</taxon>
        <taxon>core chlorophytes</taxon>
        <taxon>Chlorophyceae</taxon>
        <taxon>CS clade</taxon>
        <taxon>Chlamydomonadales</taxon>
        <taxon>Astrephomenaceae</taxon>
        <taxon>Astrephomene</taxon>
    </lineage>
</organism>
<evidence type="ECO:0000313" key="18">
    <source>
        <dbReference type="EMBL" id="GFR41988.1"/>
    </source>
</evidence>
<evidence type="ECO:0000256" key="4">
    <source>
        <dbReference type="ARBA" id="ARBA00013273"/>
    </source>
</evidence>
<keyword evidence="7" id="KW-0808">Transferase</keyword>
<keyword evidence="11" id="KW-0408">Iron</keyword>
<protein>
    <recommendedName>
        <fullName evidence="5">Threonylcarbamoyladenosine tRNA methylthiotransferase</fullName>
        <ecNumber evidence="4">2.8.4.5</ecNumber>
    </recommendedName>
    <alternativeName>
        <fullName evidence="13">tRNA-t(6)A37 methylthiotransferase</fullName>
    </alternativeName>
</protein>
<dbReference type="PROSITE" id="PS01278">
    <property type="entry name" value="MTTASE_RADICAL"/>
    <property type="match status" value="1"/>
</dbReference>
<evidence type="ECO:0000256" key="13">
    <source>
        <dbReference type="ARBA" id="ARBA00031213"/>
    </source>
</evidence>
<evidence type="ECO:0000256" key="14">
    <source>
        <dbReference type="ARBA" id="ARBA00051661"/>
    </source>
</evidence>
<evidence type="ECO:0000256" key="3">
    <source>
        <dbReference type="ARBA" id="ARBA00008616"/>
    </source>
</evidence>
<dbReference type="FunFam" id="3.80.30.20:FF:000002">
    <property type="entry name" value="threonylcarbamoyladenosine tRNA methylthiotransferase isoform X2"/>
    <property type="match status" value="1"/>
</dbReference>
<dbReference type="InterPro" id="IPR058240">
    <property type="entry name" value="rSAM_sf"/>
</dbReference>
<dbReference type="SFLD" id="SFLDG01082">
    <property type="entry name" value="B12-binding_domain_containing"/>
    <property type="match status" value="1"/>
</dbReference>
<accession>A0AAD3HIK3</accession>
<feature type="domain" description="Radical SAM core" evidence="17">
    <location>
        <begin position="203"/>
        <end position="439"/>
    </location>
</feature>
<evidence type="ECO:0000256" key="5">
    <source>
        <dbReference type="ARBA" id="ARBA00018810"/>
    </source>
</evidence>
<dbReference type="InterPro" id="IPR007197">
    <property type="entry name" value="rSAM"/>
</dbReference>
<keyword evidence="19" id="KW-1185">Reference proteome</keyword>
<evidence type="ECO:0000256" key="7">
    <source>
        <dbReference type="ARBA" id="ARBA00022679"/>
    </source>
</evidence>
<dbReference type="GO" id="GO:0051539">
    <property type="term" value="F:4 iron, 4 sulfur cluster binding"/>
    <property type="evidence" value="ECO:0007669"/>
    <property type="project" value="UniProtKB-KW"/>
</dbReference>
<dbReference type="EMBL" id="BMAR01000002">
    <property type="protein sequence ID" value="GFR41988.1"/>
    <property type="molecule type" value="Genomic_DNA"/>
</dbReference>
<dbReference type="CDD" id="cd01335">
    <property type="entry name" value="Radical_SAM"/>
    <property type="match status" value="1"/>
</dbReference>
<evidence type="ECO:0000259" key="17">
    <source>
        <dbReference type="PROSITE" id="PS51918"/>
    </source>
</evidence>
<evidence type="ECO:0000256" key="1">
    <source>
        <dbReference type="ARBA" id="ARBA00001966"/>
    </source>
</evidence>
<dbReference type="SFLD" id="SFLDS00029">
    <property type="entry name" value="Radical_SAM"/>
    <property type="match status" value="1"/>
</dbReference>
<dbReference type="InterPro" id="IPR023404">
    <property type="entry name" value="rSAM_horseshoe"/>
</dbReference>
<evidence type="ECO:0000256" key="8">
    <source>
        <dbReference type="ARBA" id="ARBA00022691"/>
    </source>
</evidence>
<feature type="region of interest" description="Disordered" evidence="15">
    <location>
        <begin position="23"/>
        <end position="57"/>
    </location>
</feature>
<gene>
    <name evidence="18" type="ORF">Agub_g2668</name>
</gene>
<dbReference type="EC" id="2.8.4.5" evidence="4"/>
<dbReference type="Proteomes" id="UP001054857">
    <property type="component" value="Unassembled WGS sequence"/>
</dbReference>
<dbReference type="InterPro" id="IPR020612">
    <property type="entry name" value="Methylthiotransferase_CS"/>
</dbReference>
<dbReference type="Pfam" id="PF04055">
    <property type="entry name" value="Radical_SAM"/>
    <property type="match status" value="1"/>
</dbReference>
<evidence type="ECO:0000256" key="2">
    <source>
        <dbReference type="ARBA" id="ARBA00002399"/>
    </source>
</evidence>
<dbReference type="InterPro" id="IPR013848">
    <property type="entry name" value="Methylthiotransferase_N"/>
</dbReference>
<dbReference type="PROSITE" id="PS51449">
    <property type="entry name" value="MTTASE_N"/>
    <property type="match status" value="1"/>
</dbReference>
<dbReference type="SUPFAM" id="SSF102114">
    <property type="entry name" value="Radical SAM enzymes"/>
    <property type="match status" value="1"/>
</dbReference>
<comment type="function">
    <text evidence="2">Catalyzes the methylthiolation of N6-threonylcarbamoyladenosine (t(6)A), leading to the formation of 2-methylthio-N6-threonylcarbamoyladenosine (ms(2)t(6)A) at position 37 in tRNAs that read codons beginning with adenine.</text>
</comment>
<comment type="caution">
    <text evidence="18">The sequence shown here is derived from an EMBL/GenBank/DDBJ whole genome shotgun (WGS) entry which is preliminary data.</text>
</comment>
<evidence type="ECO:0000256" key="12">
    <source>
        <dbReference type="ARBA" id="ARBA00023014"/>
    </source>
</evidence>
<evidence type="ECO:0000256" key="10">
    <source>
        <dbReference type="ARBA" id="ARBA00022723"/>
    </source>
</evidence>
<evidence type="ECO:0000259" key="16">
    <source>
        <dbReference type="PROSITE" id="PS51449"/>
    </source>
</evidence>
<dbReference type="InterPro" id="IPR006638">
    <property type="entry name" value="Elp3/MiaA/NifB-like_rSAM"/>
</dbReference>
<feature type="non-terminal residue" evidence="18">
    <location>
        <position position="479"/>
    </location>
</feature>
<feature type="domain" description="MTTase N-terminal" evidence="16">
    <location>
        <begin position="72"/>
        <end position="182"/>
    </location>
</feature>
<comment type="cofactor">
    <cofactor evidence="1">
        <name>[4Fe-4S] cluster</name>
        <dbReference type="ChEBI" id="CHEBI:49883"/>
    </cofactor>
</comment>
<evidence type="ECO:0000256" key="9">
    <source>
        <dbReference type="ARBA" id="ARBA00022694"/>
    </source>
</evidence>
<comment type="catalytic activity">
    <reaction evidence="14">
        <text>N(6)-L-threonylcarbamoyladenosine(37) in tRNA + (sulfur carrier)-SH + AH2 + 2 S-adenosyl-L-methionine = 2-methylsulfanyl-N(6)-L-threonylcarbamoyladenosine(37) in tRNA + (sulfur carrier)-H + 5'-deoxyadenosine + L-methionine + A + S-adenosyl-L-homocysteine + 2 H(+)</text>
        <dbReference type="Rhea" id="RHEA:37075"/>
        <dbReference type="Rhea" id="RHEA-COMP:10163"/>
        <dbReference type="Rhea" id="RHEA-COMP:11092"/>
        <dbReference type="Rhea" id="RHEA-COMP:14737"/>
        <dbReference type="Rhea" id="RHEA-COMP:14739"/>
        <dbReference type="ChEBI" id="CHEBI:13193"/>
        <dbReference type="ChEBI" id="CHEBI:15378"/>
        <dbReference type="ChEBI" id="CHEBI:17319"/>
        <dbReference type="ChEBI" id="CHEBI:17499"/>
        <dbReference type="ChEBI" id="CHEBI:29917"/>
        <dbReference type="ChEBI" id="CHEBI:57844"/>
        <dbReference type="ChEBI" id="CHEBI:57856"/>
        <dbReference type="ChEBI" id="CHEBI:59789"/>
        <dbReference type="ChEBI" id="CHEBI:64428"/>
        <dbReference type="ChEBI" id="CHEBI:74418"/>
        <dbReference type="ChEBI" id="CHEBI:74420"/>
        <dbReference type="EC" id="2.8.4.5"/>
    </reaction>
</comment>
<dbReference type="GO" id="GO:0005783">
    <property type="term" value="C:endoplasmic reticulum"/>
    <property type="evidence" value="ECO:0007669"/>
    <property type="project" value="TreeGrafter"/>
</dbReference>
<dbReference type="FunFam" id="3.40.50.12160:FF:000009">
    <property type="entry name" value="threonylcarbamoyladenosine tRNA methylthiotransferase"/>
    <property type="match status" value="1"/>
</dbReference>
<evidence type="ECO:0000313" key="19">
    <source>
        <dbReference type="Proteomes" id="UP001054857"/>
    </source>
</evidence>
<dbReference type="Gene3D" id="3.80.30.20">
    <property type="entry name" value="tm_1862 like domain"/>
    <property type="match status" value="1"/>
</dbReference>
<keyword evidence="8" id="KW-0949">S-adenosyl-L-methionine</keyword>
<keyword evidence="6" id="KW-0004">4Fe-4S</keyword>
<dbReference type="InterPro" id="IPR005839">
    <property type="entry name" value="Methylthiotransferase"/>
</dbReference>
<sequence length="479" mass="51533">MTVSCSNGVEDIADIEDFSVSELESSRPAKPAYLGSRPKRVKGDADANGVQPSLDPSGDYSVASTTCVPGTQAIWVKTFGCSHNVSDGEYMAGQLLDYGYRLLDDASRDSADLWLINSCTVKGPSQAAMSSLIAAARAAGRAVVVAGCVPQGDKKLPELQGVSLLGVTQIDRVVEAVEETLRGHVVTLLAKKPLPRLDLPKVRRNRHIEIVPISTGCLGACTYCKTKHARGQLGSYDPGALAERVRQAAADPWVREIWLSSEDTGAYGRDIGSSLPELLTALIAVLPSDGRTRLRVGMTNPPYVLEHLESLAAALRHPAMFAYLHVPVQSGSDAVLAAMKREYTVAEFRRVIDTLTALVPQLELATDVIAAFPGESEGDHAATLELLRTYRFPHTHISQFYPRPGTPAARMRPRIPGHEAKRLSRQLAAEVDGWGDVYDSLVGSRQVVGVVEVAADGRSLVGHTKSYVQVLLDPQPGLM</sequence>
<keyword evidence="9" id="KW-0819">tRNA processing</keyword>
<dbReference type="PANTHER" id="PTHR11918">
    <property type="entry name" value="RADICAL SAM PROTEINS"/>
    <property type="match status" value="1"/>
</dbReference>
<dbReference type="NCBIfam" id="TIGR01578">
    <property type="entry name" value="MiaB-like-B"/>
    <property type="match status" value="1"/>
</dbReference>
<dbReference type="GO" id="GO:0035598">
    <property type="term" value="F:tRNA (N(6)-L-threonylcarbamoyladenosine(37)-C(2))-methylthiotransferase activity"/>
    <property type="evidence" value="ECO:0007669"/>
    <property type="project" value="UniProtKB-EC"/>
</dbReference>
<dbReference type="PANTHER" id="PTHR11918:SF45">
    <property type="entry name" value="THREONYLCARBAMOYLADENOSINE TRNA METHYLTHIOTRANSFERASE"/>
    <property type="match status" value="1"/>
</dbReference>
<name>A0AAD3HIK3_9CHLO</name>
<dbReference type="InterPro" id="IPR038135">
    <property type="entry name" value="Methylthiotransferase_N_sf"/>
</dbReference>
<dbReference type="PROSITE" id="PS51918">
    <property type="entry name" value="RADICAL_SAM"/>
    <property type="match status" value="1"/>
</dbReference>
<dbReference type="InterPro" id="IPR006466">
    <property type="entry name" value="MiaB-like_arc_euk"/>
</dbReference>
<dbReference type="GO" id="GO:0046872">
    <property type="term" value="F:metal ion binding"/>
    <property type="evidence" value="ECO:0007669"/>
    <property type="project" value="UniProtKB-KW"/>
</dbReference>
<evidence type="ECO:0000256" key="6">
    <source>
        <dbReference type="ARBA" id="ARBA00022485"/>
    </source>
</evidence>
<dbReference type="Pfam" id="PF00919">
    <property type="entry name" value="UPF0004"/>
    <property type="match status" value="1"/>
</dbReference>
<dbReference type="AlphaFoldDB" id="A0AAD3HIK3"/>
<dbReference type="NCBIfam" id="TIGR00089">
    <property type="entry name" value="MiaB/RimO family radical SAM methylthiotransferase"/>
    <property type="match status" value="1"/>
</dbReference>
<reference evidence="18 19" key="1">
    <citation type="journal article" date="2021" name="Sci. Rep.">
        <title>Genome sequencing of the multicellular alga Astrephomene provides insights into convergent evolution of germ-soma differentiation.</title>
        <authorList>
            <person name="Yamashita S."/>
            <person name="Yamamoto K."/>
            <person name="Matsuzaki R."/>
            <person name="Suzuki S."/>
            <person name="Yamaguchi H."/>
            <person name="Hirooka S."/>
            <person name="Minakuchi Y."/>
            <person name="Miyagishima S."/>
            <person name="Kawachi M."/>
            <person name="Toyoda A."/>
            <person name="Nozaki H."/>
        </authorList>
    </citation>
    <scope>NUCLEOTIDE SEQUENCE [LARGE SCALE GENOMIC DNA]</scope>
    <source>
        <strain evidence="18 19">NIES-4017</strain>
    </source>
</reference>
<keyword evidence="12" id="KW-0411">Iron-sulfur</keyword>
<dbReference type="Gene3D" id="3.40.50.12160">
    <property type="entry name" value="Methylthiotransferase, N-terminal domain"/>
    <property type="match status" value="1"/>
</dbReference>
<comment type="similarity">
    <text evidence="3">Belongs to the methylthiotransferase family. CDKAL1 subfamily.</text>
</comment>
<evidence type="ECO:0000256" key="15">
    <source>
        <dbReference type="SAM" id="MobiDB-lite"/>
    </source>
</evidence>
<keyword evidence="10" id="KW-0479">Metal-binding</keyword>